<comment type="caution">
    <text evidence="2">The sequence shown here is derived from an EMBL/GenBank/DDBJ whole genome shotgun (WGS) entry which is preliminary data.</text>
</comment>
<gene>
    <name evidence="2" type="ORF">CYNAS_LOCUS21525</name>
</gene>
<sequence length="85" mass="9950">MRPSLGFALWKTASLTLLICKLQQSGGNHFLWLTEIFSNPSPRFVNGWSWIWDKLLFMDIIFKDLEFHPISEGFDMICYSAYSQL</sequence>
<evidence type="ECO:0000256" key="1">
    <source>
        <dbReference type="SAM" id="SignalP"/>
    </source>
</evidence>
<proteinExistence type="predicted"/>
<protein>
    <submittedName>
        <fullName evidence="2">Uncharacterized protein</fullName>
    </submittedName>
</protein>
<reference evidence="2" key="1">
    <citation type="submission" date="2023-07" db="EMBL/GenBank/DDBJ databases">
        <authorList>
            <consortium name="CYATHOMIX"/>
        </authorList>
    </citation>
    <scope>NUCLEOTIDE SEQUENCE</scope>
    <source>
        <strain evidence="2">N/A</strain>
    </source>
</reference>
<dbReference type="Proteomes" id="UP001176961">
    <property type="component" value="Unassembled WGS sequence"/>
</dbReference>
<name>A0AA36HF35_CYLNA</name>
<evidence type="ECO:0000313" key="3">
    <source>
        <dbReference type="Proteomes" id="UP001176961"/>
    </source>
</evidence>
<feature type="signal peptide" evidence="1">
    <location>
        <begin position="1"/>
        <end position="27"/>
    </location>
</feature>
<feature type="chain" id="PRO_5041291244" evidence="1">
    <location>
        <begin position="28"/>
        <end position="85"/>
    </location>
</feature>
<dbReference type="AlphaFoldDB" id="A0AA36HF35"/>
<organism evidence="2 3">
    <name type="scientific">Cylicocyclus nassatus</name>
    <name type="common">Nematode worm</name>
    <dbReference type="NCBI Taxonomy" id="53992"/>
    <lineage>
        <taxon>Eukaryota</taxon>
        <taxon>Metazoa</taxon>
        <taxon>Ecdysozoa</taxon>
        <taxon>Nematoda</taxon>
        <taxon>Chromadorea</taxon>
        <taxon>Rhabditida</taxon>
        <taxon>Rhabditina</taxon>
        <taxon>Rhabditomorpha</taxon>
        <taxon>Strongyloidea</taxon>
        <taxon>Strongylidae</taxon>
        <taxon>Cylicocyclus</taxon>
    </lineage>
</organism>
<keyword evidence="1" id="KW-0732">Signal</keyword>
<dbReference type="EMBL" id="CATQJL010000326">
    <property type="protein sequence ID" value="CAJ0609542.1"/>
    <property type="molecule type" value="Genomic_DNA"/>
</dbReference>
<accession>A0AA36HF35</accession>
<evidence type="ECO:0000313" key="2">
    <source>
        <dbReference type="EMBL" id="CAJ0609542.1"/>
    </source>
</evidence>
<keyword evidence="3" id="KW-1185">Reference proteome</keyword>